<name>A0A5E4B561_MARMO</name>
<evidence type="ECO:0000313" key="2">
    <source>
        <dbReference type="EMBL" id="VTJ64505.1"/>
    </source>
</evidence>
<proteinExistence type="predicted"/>
<accession>A0A5E4B561</accession>
<keyword evidence="3" id="KW-1185">Reference proteome</keyword>
<protein>
    <submittedName>
        <fullName evidence="2">Uncharacterized protein</fullName>
    </submittedName>
</protein>
<feature type="compositionally biased region" description="Polar residues" evidence="1">
    <location>
        <begin position="12"/>
        <end position="22"/>
    </location>
</feature>
<feature type="region of interest" description="Disordered" evidence="1">
    <location>
        <begin position="1"/>
        <end position="22"/>
    </location>
</feature>
<feature type="region of interest" description="Disordered" evidence="1">
    <location>
        <begin position="81"/>
        <end position="100"/>
    </location>
</feature>
<organism evidence="2 3">
    <name type="scientific">Marmota monax</name>
    <name type="common">Woodchuck</name>
    <dbReference type="NCBI Taxonomy" id="9995"/>
    <lineage>
        <taxon>Eukaryota</taxon>
        <taxon>Metazoa</taxon>
        <taxon>Chordata</taxon>
        <taxon>Craniata</taxon>
        <taxon>Vertebrata</taxon>
        <taxon>Euteleostomi</taxon>
        <taxon>Mammalia</taxon>
        <taxon>Eutheria</taxon>
        <taxon>Euarchontoglires</taxon>
        <taxon>Glires</taxon>
        <taxon>Rodentia</taxon>
        <taxon>Sciuromorpha</taxon>
        <taxon>Sciuridae</taxon>
        <taxon>Xerinae</taxon>
        <taxon>Marmotini</taxon>
        <taxon>Marmota</taxon>
    </lineage>
</organism>
<comment type="caution">
    <text evidence="2">The sequence shown here is derived from an EMBL/GenBank/DDBJ whole genome shotgun (WGS) entry which is preliminary data.</text>
</comment>
<gene>
    <name evidence="2" type="ORF">MONAX_5E013102</name>
</gene>
<dbReference type="EMBL" id="CABDUW010000269">
    <property type="protein sequence ID" value="VTJ64505.1"/>
    <property type="molecule type" value="Genomic_DNA"/>
</dbReference>
<sequence length="100" mass="11497">IRATTLVLGSRPQRQSRSPNYSPMQDYWVSKWDHQHHAELSATNTSRNPRHSSQVRHLSATHTLDLQPSLLWGPPSTNMRLPQWPPSWDSATTEIDPYAQ</sequence>
<reference evidence="2" key="1">
    <citation type="submission" date="2019-04" db="EMBL/GenBank/DDBJ databases">
        <authorList>
            <person name="Alioto T."/>
            <person name="Alioto T."/>
        </authorList>
    </citation>
    <scope>NUCLEOTIDE SEQUENCE [LARGE SCALE GENOMIC DNA]</scope>
</reference>
<evidence type="ECO:0000313" key="3">
    <source>
        <dbReference type="Proteomes" id="UP000335636"/>
    </source>
</evidence>
<feature type="non-terminal residue" evidence="2">
    <location>
        <position position="1"/>
    </location>
</feature>
<evidence type="ECO:0000256" key="1">
    <source>
        <dbReference type="SAM" id="MobiDB-lite"/>
    </source>
</evidence>
<dbReference type="AlphaFoldDB" id="A0A5E4B561"/>
<dbReference type="Proteomes" id="UP000335636">
    <property type="component" value="Unassembled WGS sequence"/>
</dbReference>